<feature type="transmembrane region" description="Helical" evidence="1">
    <location>
        <begin position="20"/>
        <end position="38"/>
    </location>
</feature>
<dbReference type="RefSeq" id="WP_129257948.1">
    <property type="nucleotide sequence ID" value="NZ_SDKC01000001.1"/>
</dbReference>
<evidence type="ECO:0000313" key="2">
    <source>
        <dbReference type="EMBL" id="RXS75519.1"/>
    </source>
</evidence>
<reference evidence="2 3" key="1">
    <citation type="submission" date="2019-01" db="EMBL/GenBank/DDBJ databases">
        <title>Blautia sp. nov. KGMB01111 isolated human feces.</title>
        <authorList>
            <person name="Park J.-E."/>
            <person name="Kim J.-S."/>
            <person name="Park S.-H."/>
        </authorList>
    </citation>
    <scope>NUCLEOTIDE SEQUENCE [LARGE SCALE GENOMIC DNA]</scope>
    <source>
        <strain evidence="2 3">KGMB01111</strain>
    </source>
</reference>
<feature type="transmembrane region" description="Helical" evidence="1">
    <location>
        <begin position="320"/>
        <end position="338"/>
    </location>
</feature>
<dbReference type="EMBL" id="SDKC01000001">
    <property type="protein sequence ID" value="RXS75519.1"/>
    <property type="molecule type" value="Genomic_DNA"/>
</dbReference>
<dbReference type="OrthoDB" id="9780884at2"/>
<keyword evidence="1" id="KW-1133">Transmembrane helix</keyword>
<evidence type="ECO:0000313" key="3">
    <source>
        <dbReference type="Proteomes" id="UP000290106"/>
    </source>
</evidence>
<evidence type="ECO:0000256" key="1">
    <source>
        <dbReference type="SAM" id="Phobius"/>
    </source>
</evidence>
<proteinExistence type="predicted"/>
<sequence>MNRREILCYTGKIVWRKDAIIICLFWSMVFFCLNALVVCGKNMNEQKKTAVDILCEISQEYQEQMGTLRNMEGVQAVTVWEESSQLLEWNGYEAEITLTGTDQEYLQTQFPEAYSQGNHSSMAWAVVDGSIIKQLKDTKKHAIQRDSPEDLLYQIVEINGEKVRIYGINSPKEKQEKSQVFVYTDIEKYEEIVMADTENRENVTDTTATLQGETHTDREVYHYRIQVVNEAAAEKVIDTLSLSGIPVQNTEDLEKQQEQRERNLGKIWQWIFGLSGSLMSGIILIWQQGKLWMAEHHAFVQYMQQISPEIWKKIWKNRKVFYIVAGGAAGEIVYLLLLCNLNEIL</sequence>
<dbReference type="Proteomes" id="UP000290106">
    <property type="component" value="Unassembled WGS sequence"/>
</dbReference>
<dbReference type="AlphaFoldDB" id="A0A4Q1RIM2"/>
<keyword evidence="1" id="KW-0812">Transmembrane</keyword>
<keyword evidence="3" id="KW-1185">Reference proteome</keyword>
<evidence type="ECO:0008006" key="4">
    <source>
        <dbReference type="Google" id="ProtNLM"/>
    </source>
</evidence>
<organism evidence="2 3">
    <name type="scientific">Blautia faecicola</name>
    <dbReference type="NCBI Taxonomy" id="2509240"/>
    <lineage>
        <taxon>Bacteria</taxon>
        <taxon>Bacillati</taxon>
        <taxon>Bacillota</taxon>
        <taxon>Clostridia</taxon>
        <taxon>Lachnospirales</taxon>
        <taxon>Lachnospiraceae</taxon>
        <taxon>Blautia</taxon>
    </lineage>
</organism>
<protein>
    <recommendedName>
        <fullName evidence="4">ABC transporter permease</fullName>
    </recommendedName>
</protein>
<gene>
    <name evidence="2" type="ORF">ETP43_10025</name>
</gene>
<comment type="caution">
    <text evidence="2">The sequence shown here is derived from an EMBL/GenBank/DDBJ whole genome shotgun (WGS) entry which is preliminary data.</text>
</comment>
<accession>A0A4Q1RIM2</accession>
<name>A0A4Q1RIM2_9FIRM</name>
<feature type="transmembrane region" description="Helical" evidence="1">
    <location>
        <begin position="267"/>
        <end position="286"/>
    </location>
</feature>
<keyword evidence="1" id="KW-0472">Membrane</keyword>